<dbReference type="OrthoDB" id="4763195at2"/>
<sequence length="182" mass="19352">MRRWAAALGGTALVVAAWGTALVTPDDAEAERPFSVPVEIGDRGEGRNLAVTVTGIRAADAATIDGWDAEGPWLIVDLEAAAVQSDLRATLSHATLSVDGRTYRASERPPDSMFRSELAVGVPRSGSIAFELPEEALGDDVAVLSLGLEADPRLDSLIEVHFEPSTLDRIEEAELMSSGWAR</sequence>
<dbReference type="Proteomes" id="UP000293865">
    <property type="component" value="Unassembled WGS sequence"/>
</dbReference>
<proteinExistence type="predicted"/>
<dbReference type="EMBL" id="SDPN01000001">
    <property type="protein sequence ID" value="RXZ73233.1"/>
    <property type="molecule type" value="Genomic_DNA"/>
</dbReference>
<organism evidence="1 2">
    <name type="scientific">Agromyces albus</name>
    <dbReference type="NCBI Taxonomy" id="205332"/>
    <lineage>
        <taxon>Bacteria</taxon>
        <taxon>Bacillati</taxon>
        <taxon>Actinomycetota</taxon>
        <taxon>Actinomycetes</taxon>
        <taxon>Micrococcales</taxon>
        <taxon>Microbacteriaceae</taxon>
        <taxon>Agromyces</taxon>
    </lineage>
</organism>
<reference evidence="1 2" key="1">
    <citation type="submission" date="2019-01" db="EMBL/GenBank/DDBJ databases">
        <title>Agromyces.</title>
        <authorList>
            <person name="Li J."/>
        </authorList>
    </citation>
    <scope>NUCLEOTIDE SEQUENCE [LARGE SCALE GENOMIC DNA]</scope>
    <source>
        <strain evidence="1 2">DSM 15934</strain>
    </source>
</reference>
<evidence type="ECO:0000313" key="2">
    <source>
        <dbReference type="Proteomes" id="UP000293865"/>
    </source>
</evidence>
<keyword evidence="2" id="KW-1185">Reference proteome</keyword>
<evidence type="ECO:0000313" key="1">
    <source>
        <dbReference type="EMBL" id="RXZ73233.1"/>
    </source>
</evidence>
<dbReference type="RefSeq" id="WP_129518935.1">
    <property type="nucleotide sequence ID" value="NZ_SDPN01000001.1"/>
</dbReference>
<dbReference type="AlphaFoldDB" id="A0A4Q2L9B5"/>
<accession>A0A4Q2L9B5</accession>
<protein>
    <recommendedName>
        <fullName evidence="3">DUF4352 domain-containing protein</fullName>
    </recommendedName>
</protein>
<gene>
    <name evidence="1" type="ORF">ESP51_00590</name>
</gene>
<name>A0A4Q2L9B5_9MICO</name>
<comment type="caution">
    <text evidence="1">The sequence shown here is derived from an EMBL/GenBank/DDBJ whole genome shotgun (WGS) entry which is preliminary data.</text>
</comment>
<evidence type="ECO:0008006" key="3">
    <source>
        <dbReference type="Google" id="ProtNLM"/>
    </source>
</evidence>